<sequence>MIIKTATALALVTMALSGCNKEAPAKVDTAAIEQQIRDNEGKWQQSYNAHDAKALAANYAADAALANPGEPLITGTEGINKTTAGFASDPNLKVEFAADRVQVAASGDLAYTRGHYTMTTTDPETRKPVEGAGSYLTVYKKQTDGSWKAVEDFITPGPAPAAAK</sequence>
<evidence type="ECO:0000313" key="2">
    <source>
        <dbReference type="EMBL" id="MCH8614979.1"/>
    </source>
</evidence>
<dbReference type="Pfam" id="PF14534">
    <property type="entry name" value="DUF4440"/>
    <property type="match status" value="1"/>
</dbReference>
<dbReference type="Gene3D" id="3.10.450.50">
    <property type="match status" value="1"/>
</dbReference>
<proteinExistence type="predicted"/>
<keyword evidence="3" id="KW-1185">Reference proteome</keyword>
<feature type="domain" description="DUF4440" evidence="1">
    <location>
        <begin position="36"/>
        <end position="148"/>
    </location>
</feature>
<dbReference type="InterPro" id="IPR027843">
    <property type="entry name" value="DUF4440"/>
</dbReference>
<gene>
    <name evidence="2" type="ORF">LZ016_02515</name>
</gene>
<dbReference type="SUPFAM" id="SSF54427">
    <property type="entry name" value="NTF2-like"/>
    <property type="match status" value="1"/>
</dbReference>
<accession>A0ABS9VK96</accession>
<reference evidence="2 3" key="1">
    <citation type="submission" date="2022-03" db="EMBL/GenBank/DDBJ databases">
        <authorList>
            <person name="Jo J.-H."/>
            <person name="Im W.-T."/>
        </authorList>
    </citation>
    <scope>NUCLEOTIDE SEQUENCE [LARGE SCALE GENOMIC DNA]</scope>
    <source>
        <strain evidence="2 3">SM33</strain>
    </source>
</reference>
<protein>
    <submittedName>
        <fullName evidence="2">DUF4440 domain-containing protein</fullName>
    </submittedName>
</protein>
<dbReference type="EMBL" id="JAKZHW010000001">
    <property type="protein sequence ID" value="MCH8614979.1"/>
    <property type="molecule type" value="Genomic_DNA"/>
</dbReference>
<dbReference type="PROSITE" id="PS51257">
    <property type="entry name" value="PROKAR_LIPOPROTEIN"/>
    <property type="match status" value="1"/>
</dbReference>
<comment type="caution">
    <text evidence="2">The sequence shown here is derived from an EMBL/GenBank/DDBJ whole genome shotgun (WGS) entry which is preliminary data.</text>
</comment>
<evidence type="ECO:0000259" key="1">
    <source>
        <dbReference type="Pfam" id="PF14534"/>
    </source>
</evidence>
<dbReference type="RefSeq" id="WP_241445630.1">
    <property type="nucleotide sequence ID" value="NZ_JAKZHW010000001.1"/>
</dbReference>
<evidence type="ECO:0000313" key="3">
    <source>
        <dbReference type="Proteomes" id="UP001203058"/>
    </source>
</evidence>
<name>A0ABS9VK96_9SPHN</name>
<dbReference type="InterPro" id="IPR032710">
    <property type="entry name" value="NTF2-like_dom_sf"/>
</dbReference>
<dbReference type="Proteomes" id="UP001203058">
    <property type="component" value="Unassembled WGS sequence"/>
</dbReference>
<organism evidence="2 3">
    <name type="scientific">Sphingomonas telluris</name>
    <dbReference type="NCBI Taxonomy" id="2907998"/>
    <lineage>
        <taxon>Bacteria</taxon>
        <taxon>Pseudomonadati</taxon>
        <taxon>Pseudomonadota</taxon>
        <taxon>Alphaproteobacteria</taxon>
        <taxon>Sphingomonadales</taxon>
        <taxon>Sphingomonadaceae</taxon>
        <taxon>Sphingomonas</taxon>
    </lineage>
</organism>